<protein>
    <submittedName>
        <fullName evidence="9">Lipopolysaccharide biosynthesis protein</fullName>
    </submittedName>
</protein>
<dbReference type="GO" id="GO:0071555">
    <property type="term" value="P:cell wall organization"/>
    <property type="evidence" value="ECO:0007669"/>
    <property type="project" value="TreeGrafter"/>
</dbReference>
<comment type="cofactor">
    <cofactor evidence="7">
        <name>Mg(2+)</name>
        <dbReference type="ChEBI" id="CHEBI:18420"/>
    </cofactor>
</comment>
<dbReference type="GO" id="GO:0009103">
    <property type="term" value="P:lipopolysaccharide biosynthetic process"/>
    <property type="evidence" value="ECO:0007669"/>
    <property type="project" value="TreeGrafter"/>
</dbReference>
<keyword evidence="7" id="KW-0460">Magnesium</keyword>
<gene>
    <name evidence="9" type="ORF">ARC23_17060</name>
</gene>
<feature type="transmembrane region" description="Helical" evidence="8">
    <location>
        <begin position="169"/>
        <end position="188"/>
    </location>
</feature>
<proteinExistence type="predicted"/>
<keyword evidence="4 8" id="KW-0812">Transmembrane</keyword>
<dbReference type="GO" id="GO:0005886">
    <property type="term" value="C:plasma membrane"/>
    <property type="evidence" value="ECO:0007669"/>
    <property type="project" value="UniProtKB-SubCell"/>
</dbReference>
<feature type="binding site" evidence="7">
    <location>
        <position position="199"/>
    </location>
    <ligand>
        <name>Mg(2+)</name>
        <dbReference type="ChEBI" id="CHEBI:18420"/>
    </ligand>
</feature>
<dbReference type="PANTHER" id="PTHR22926">
    <property type="entry name" value="PHOSPHO-N-ACETYLMURAMOYL-PENTAPEPTIDE-TRANSFERASE"/>
    <property type="match status" value="1"/>
</dbReference>
<evidence type="ECO:0000256" key="2">
    <source>
        <dbReference type="ARBA" id="ARBA00022475"/>
    </source>
</evidence>
<dbReference type="Pfam" id="PF00953">
    <property type="entry name" value="Glycos_transf_4"/>
    <property type="match status" value="1"/>
</dbReference>
<dbReference type="GO" id="GO:0044038">
    <property type="term" value="P:cell wall macromolecule biosynthetic process"/>
    <property type="evidence" value="ECO:0007669"/>
    <property type="project" value="TreeGrafter"/>
</dbReference>
<evidence type="ECO:0000256" key="6">
    <source>
        <dbReference type="ARBA" id="ARBA00023136"/>
    </source>
</evidence>
<feature type="transmembrane region" description="Helical" evidence="8">
    <location>
        <begin position="224"/>
        <end position="247"/>
    </location>
</feature>
<dbReference type="PANTHER" id="PTHR22926:SF3">
    <property type="entry name" value="UNDECAPRENYL-PHOSPHATE ALPHA-N-ACETYLGLUCOSAMINYL 1-PHOSPHATE TRANSFERASE"/>
    <property type="match status" value="1"/>
</dbReference>
<dbReference type="GO" id="GO:0016780">
    <property type="term" value="F:phosphotransferase activity, for other substituted phosphate groups"/>
    <property type="evidence" value="ECO:0007669"/>
    <property type="project" value="InterPro"/>
</dbReference>
<feature type="transmembrane region" description="Helical" evidence="8">
    <location>
        <begin position="301"/>
        <end position="318"/>
    </location>
</feature>
<keyword evidence="2" id="KW-1003">Cell membrane</keyword>
<dbReference type="AlphaFoldDB" id="A0A0R0ATF2"/>
<reference evidence="9 10" key="1">
    <citation type="journal article" date="2016" name="Front. Microbiol.">
        <title>Genome Sequence of Type Strains of Genus Stenotrophomonas.</title>
        <authorList>
            <person name="Patil P.P."/>
            <person name="Midha S."/>
            <person name="Kumar S."/>
            <person name="Patil P.B."/>
        </authorList>
    </citation>
    <scope>NUCLEOTIDE SEQUENCE [LARGE SCALE GENOMIC DNA]</scope>
    <source>
        <strain evidence="9 10">LMG 978</strain>
    </source>
</reference>
<organism evidence="9 10">
    <name type="scientific">Stenotrophomonas beteli</name>
    <dbReference type="NCBI Taxonomy" id="3384461"/>
    <lineage>
        <taxon>Bacteria</taxon>
        <taxon>Pseudomonadati</taxon>
        <taxon>Pseudomonadota</taxon>
        <taxon>Gammaproteobacteria</taxon>
        <taxon>Lysobacterales</taxon>
        <taxon>Lysobacteraceae</taxon>
        <taxon>Stenotrophomonas</taxon>
        <taxon>Stenotrophomonas maltophilia group</taxon>
    </lineage>
</organism>
<feature type="transmembrane region" description="Helical" evidence="8">
    <location>
        <begin position="200"/>
        <end position="218"/>
    </location>
</feature>
<evidence type="ECO:0000256" key="5">
    <source>
        <dbReference type="ARBA" id="ARBA00022989"/>
    </source>
</evidence>
<comment type="caution">
    <text evidence="9">The sequence shown here is derived from an EMBL/GenBank/DDBJ whole genome shotgun (WGS) entry which is preliminary data.</text>
</comment>
<dbReference type="Proteomes" id="UP000051757">
    <property type="component" value="Unassembled WGS sequence"/>
</dbReference>
<dbReference type="GO" id="GO:0046872">
    <property type="term" value="F:metal ion binding"/>
    <property type="evidence" value="ECO:0007669"/>
    <property type="project" value="UniProtKB-KW"/>
</dbReference>
<keyword evidence="6 8" id="KW-0472">Membrane</keyword>
<evidence type="ECO:0000256" key="1">
    <source>
        <dbReference type="ARBA" id="ARBA00004651"/>
    </source>
</evidence>
<dbReference type="InterPro" id="IPR000715">
    <property type="entry name" value="Glycosyl_transferase_4"/>
</dbReference>
<dbReference type="CDD" id="cd06854">
    <property type="entry name" value="GT_WbpL_WbcO_like"/>
    <property type="match status" value="1"/>
</dbReference>
<sequence length="329" mass="35354">MPWLVMAALLALALLSAALTWAARGYALRRQLLDQPGERRSHSVATPRGGGIAIVISLLVAAGAAMWAWPQATPSLLVASLGLVLVAGIGWWDDHRPLPAMRRLMVHFIAAALLAGLVKVHGGSWLLAVLVLLFTASLINIWNFMDGINGIAASQAVVAALGLAPVLPWPYSLAAIALGLACLGFLPFNFPRARIFMGDVGSGALGYAVAVVLAIASVRTDINWILLLVPISPFLVDAGFTLLARIISGQRWMEPHTQHVYQRAVQAGASHPQVTGMYFALGLFSITVFNVCSKLQPRWEAAVTIAWFIALSVLWLLLRNGMRHRQGIT</sequence>
<name>A0A0R0ATF2_9GAMM</name>
<feature type="transmembrane region" description="Helical" evidence="8">
    <location>
        <begin position="76"/>
        <end position="92"/>
    </location>
</feature>
<keyword evidence="7" id="KW-0479">Metal-binding</keyword>
<comment type="subcellular location">
    <subcellularLocation>
        <location evidence="1">Cell membrane</location>
        <topology evidence="1">Multi-pass membrane protein</topology>
    </subcellularLocation>
</comment>
<accession>A0A0R0ATF2</accession>
<feature type="transmembrane region" description="Helical" evidence="8">
    <location>
        <begin position="49"/>
        <end position="69"/>
    </location>
</feature>
<keyword evidence="5 8" id="KW-1133">Transmembrane helix</keyword>
<evidence type="ECO:0000313" key="9">
    <source>
        <dbReference type="EMBL" id="KRG48400.1"/>
    </source>
</evidence>
<dbReference type="OrthoDB" id="9783652at2"/>
<feature type="transmembrane region" description="Helical" evidence="8">
    <location>
        <begin position="268"/>
        <end position="289"/>
    </location>
</feature>
<dbReference type="EMBL" id="LLXV01000058">
    <property type="protein sequence ID" value="KRG48400.1"/>
    <property type="molecule type" value="Genomic_DNA"/>
</dbReference>
<keyword evidence="3" id="KW-0808">Transferase</keyword>
<feature type="binding site" evidence="7">
    <location>
        <position position="143"/>
    </location>
    <ligand>
        <name>Mg(2+)</name>
        <dbReference type="ChEBI" id="CHEBI:18420"/>
    </ligand>
</feature>
<evidence type="ECO:0000256" key="4">
    <source>
        <dbReference type="ARBA" id="ARBA00022692"/>
    </source>
</evidence>
<evidence type="ECO:0000256" key="3">
    <source>
        <dbReference type="ARBA" id="ARBA00022679"/>
    </source>
</evidence>
<keyword evidence="10" id="KW-1185">Reference proteome</keyword>
<evidence type="ECO:0000256" key="7">
    <source>
        <dbReference type="PIRSR" id="PIRSR600715-1"/>
    </source>
</evidence>
<evidence type="ECO:0000313" key="10">
    <source>
        <dbReference type="Proteomes" id="UP000051757"/>
    </source>
</evidence>
<evidence type="ECO:0000256" key="8">
    <source>
        <dbReference type="SAM" id="Phobius"/>
    </source>
</evidence>